<comment type="caution">
    <text evidence="2">The sequence shown here is derived from an EMBL/GenBank/DDBJ whole genome shotgun (WGS) entry which is preliminary data.</text>
</comment>
<evidence type="ECO:0000313" key="3">
    <source>
        <dbReference type="Proteomes" id="UP000524246"/>
    </source>
</evidence>
<reference evidence="2 3" key="1">
    <citation type="journal article" date="2020" name="Biotechnol. Biofuels">
        <title>New insights from the biogas microbiome by comprehensive genome-resolved metagenomics of nearly 1600 species originating from multiple anaerobic digesters.</title>
        <authorList>
            <person name="Campanaro S."/>
            <person name="Treu L."/>
            <person name="Rodriguez-R L.M."/>
            <person name="Kovalovszki A."/>
            <person name="Ziels R.M."/>
            <person name="Maus I."/>
            <person name="Zhu X."/>
            <person name="Kougias P.G."/>
            <person name="Basile A."/>
            <person name="Luo G."/>
            <person name="Schluter A."/>
            <person name="Konstantinidis K.T."/>
            <person name="Angelidaki I."/>
        </authorList>
    </citation>
    <scope>NUCLEOTIDE SEQUENCE [LARGE SCALE GENOMIC DNA]</scope>
    <source>
        <strain evidence="2">AS27yjCOA_65</strain>
    </source>
</reference>
<gene>
    <name evidence="2" type="ORF">GYA55_07280</name>
</gene>
<name>A0A7X9FRS2_9DELT</name>
<sequence length="335" mass="38706">MKQKPRALVVMMLFKKSSTPYLFLERHLFMDSPTETNITGSILKKVRQIEIRTNRLVDEALSGHYHSIFKGRGINFDEVREYVPGDDVRTIDWNVTAREGKPFIKKFTEERELTILLIIDISASGLFGSALQTKREIAAEIGSVLAFSAIRNQDRVGLLLFTDEVELYIPPKKGRSHVLRVIREILFYKPLRTGTDIPKALDFANRVIPKKAINFLISDYCLNEPFAESLAILKKKLQVTNKRNDLIAVCIKDPREFELIDAGLMLLEDLESEKQLEIDTRNPSIRKAYSDYTQSLHDELKQVIQASGVDLLDLWTHKPYIGELLRFFQLRERRR</sequence>
<proteinExistence type="predicted"/>
<organism evidence="2 3">
    <name type="scientific">SAR324 cluster bacterium</name>
    <dbReference type="NCBI Taxonomy" id="2024889"/>
    <lineage>
        <taxon>Bacteria</taxon>
        <taxon>Deltaproteobacteria</taxon>
        <taxon>SAR324 cluster</taxon>
    </lineage>
</organism>
<dbReference type="Pfam" id="PF01882">
    <property type="entry name" value="DUF58"/>
    <property type="match status" value="1"/>
</dbReference>
<dbReference type="SUPFAM" id="SSF53300">
    <property type="entry name" value="vWA-like"/>
    <property type="match status" value="1"/>
</dbReference>
<protein>
    <submittedName>
        <fullName evidence="2">DUF58 domain-containing protein</fullName>
    </submittedName>
</protein>
<feature type="domain" description="DUF58" evidence="1">
    <location>
        <begin position="78"/>
        <end position="293"/>
    </location>
</feature>
<dbReference type="Gene3D" id="3.40.50.410">
    <property type="entry name" value="von Willebrand factor, type A domain"/>
    <property type="match status" value="1"/>
</dbReference>
<dbReference type="PANTHER" id="PTHR33608:SF6">
    <property type="entry name" value="BLL2464 PROTEIN"/>
    <property type="match status" value="1"/>
</dbReference>
<dbReference type="PANTHER" id="PTHR33608">
    <property type="entry name" value="BLL2464 PROTEIN"/>
    <property type="match status" value="1"/>
</dbReference>
<dbReference type="InterPro" id="IPR002881">
    <property type="entry name" value="DUF58"/>
</dbReference>
<evidence type="ECO:0000259" key="1">
    <source>
        <dbReference type="Pfam" id="PF01882"/>
    </source>
</evidence>
<dbReference type="AlphaFoldDB" id="A0A7X9FRS2"/>
<accession>A0A7X9FRS2</accession>
<evidence type="ECO:0000313" key="2">
    <source>
        <dbReference type="EMBL" id="NMC62956.1"/>
    </source>
</evidence>
<dbReference type="InterPro" id="IPR036465">
    <property type="entry name" value="vWFA_dom_sf"/>
</dbReference>
<dbReference type="CDD" id="cd00198">
    <property type="entry name" value="vWFA"/>
    <property type="match status" value="1"/>
</dbReference>
<dbReference type="EMBL" id="JAAZON010000322">
    <property type="protein sequence ID" value="NMC62956.1"/>
    <property type="molecule type" value="Genomic_DNA"/>
</dbReference>
<dbReference type="Proteomes" id="UP000524246">
    <property type="component" value="Unassembled WGS sequence"/>
</dbReference>